<dbReference type="EMBL" id="CP031043">
    <property type="protein sequence ID" value="QDZ23450.1"/>
    <property type="molecule type" value="Genomic_DNA"/>
</dbReference>
<name>A0A5B8MVI3_9CHLO</name>
<sequence length="108" mass="12030">MRLAVMAAREKGYMGPMARRILEKVSNAFDCEVVSLENQSHHHAGHVGNPDGADDAETHFKLKVVSDAFEGKKLLERHRMVNELLKEELRETGGVHALSLDLKPSKAK</sequence>
<dbReference type="Proteomes" id="UP000316726">
    <property type="component" value="Chromosome 10"/>
</dbReference>
<keyword evidence="3" id="KW-1185">Reference proteome</keyword>
<dbReference type="Gene3D" id="3.30.300.90">
    <property type="entry name" value="BolA-like"/>
    <property type="match status" value="1"/>
</dbReference>
<dbReference type="PANTHER" id="PTHR46230">
    <property type="match status" value="1"/>
</dbReference>
<dbReference type="AlphaFoldDB" id="A0A5B8MVI3"/>
<dbReference type="PANTHER" id="PTHR46230:SF7">
    <property type="entry name" value="BOLA-LIKE PROTEIN 1"/>
    <property type="match status" value="1"/>
</dbReference>
<dbReference type="STRING" id="1764295.A0A5B8MVI3"/>
<evidence type="ECO:0000256" key="1">
    <source>
        <dbReference type="RuleBase" id="RU003860"/>
    </source>
</evidence>
<dbReference type="Pfam" id="PF01722">
    <property type="entry name" value="BolA"/>
    <property type="match status" value="1"/>
</dbReference>
<proteinExistence type="inferred from homology"/>
<evidence type="ECO:0000313" key="3">
    <source>
        <dbReference type="Proteomes" id="UP000316726"/>
    </source>
</evidence>
<dbReference type="SUPFAM" id="SSF82657">
    <property type="entry name" value="BolA-like"/>
    <property type="match status" value="1"/>
</dbReference>
<dbReference type="GO" id="GO:0016226">
    <property type="term" value="P:iron-sulfur cluster assembly"/>
    <property type="evidence" value="ECO:0007669"/>
    <property type="project" value="TreeGrafter"/>
</dbReference>
<evidence type="ECO:0000313" key="2">
    <source>
        <dbReference type="EMBL" id="QDZ23450.1"/>
    </source>
</evidence>
<accession>A0A5B8MVI3</accession>
<dbReference type="PIRSF" id="PIRSF003113">
    <property type="entry name" value="BolA"/>
    <property type="match status" value="1"/>
</dbReference>
<dbReference type="OrthoDB" id="411584at2759"/>
<dbReference type="InterPro" id="IPR002634">
    <property type="entry name" value="BolA"/>
</dbReference>
<reference evidence="2 3" key="1">
    <citation type="submission" date="2018-07" db="EMBL/GenBank/DDBJ databases">
        <title>The complete nuclear genome of the prasinophyte Chloropicon primus (CCMP1205).</title>
        <authorList>
            <person name="Pombert J.-F."/>
            <person name="Otis C."/>
            <person name="Turmel M."/>
            <person name="Lemieux C."/>
        </authorList>
    </citation>
    <scope>NUCLEOTIDE SEQUENCE [LARGE SCALE GENOMIC DNA]</scope>
    <source>
        <strain evidence="2 3">CCMP1205</strain>
    </source>
</reference>
<protein>
    <submittedName>
        <fullName evidence="2">BolA-like protein</fullName>
    </submittedName>
</protein>
<gene>
    <name evidence="2" type="ORF">A3770_10p59680</name>
</gene>
<dbReference type="InterPro" id="IPR036065">
    <property type="entry name" value="BolA-like_sf"/>
</dbReference>
<organism evidence="2 3">
    <name type="scientific">Chloropicon primus</name>
    <dbReference type="NCBI Taxonomy" id="1764295"/>
    <lineage>
        <taxon>Eukaryota</taxon>
        <taxon>Viridiplantae</taxon>
        <taxon>Chlorophyta</taxon>
        <taxon>Chloropicophyceae</taxon>
        <taxon>Chloropicales</taxon>
        <taxon>Chloropicaceae</taxon>
        <taxon>Chloropicon</taxon>
    </lineage>
</organism>
<comment type="similarity">
    <text evidence="1">Belongs to the BolA/IbaG family.</text>
</comment>